<sequence length="66" mass="7569">EVKEEVKKDEKKDEKCCEEKEKCCFCPRGMEPISAGAWKACPIDPKTCGDCEGGLNKVDMRWVWDK</sequence>
<reference evidence="1" key="1">
    <citation type="submission" date="2021-06" db="EMBL/GenBank/DDBJ databases">
        <authorList>
            <person name="Kallberg Y."/>
            <person name="Tangrot J."/>
            <person name="Rosling A."/>
        </authorList>
    </citation>
    <scope>NUCLEOTIDE SEQUENCE</scope>
    <source>
        <strain evidence="1">MT106</strain>
    </source>
</reference>
<accession>A0A9N9EH43</accession>
<dbReference type="Proteomes" id="UP000789831">
    <property type="component" value="Unassembled WGS sequence"/>
</dbReference>
<feature type="non-terminal residue" evidence="1">
    <location>
        <position position="1"/>
    </location>
</feature>
<gene>
    <name evidence="1" type="ORF">AGERDE_LOCUS12604</name>
</gene>
<organism evidence="1 2">
    <name type="scientific">Ambispora gerdemannii</name>
    <dbReference type="NCBI Taxonomy" id="144530"/>
    <lineage>
        <taxon>Eukaryota</taxon>
        <taxon>Fungi</taxon>
        <taxon>Fungi incertae sedis</taxon>
        <taxon>Mucoromycota</taxon>
        <taxon>Glomeromycotina</taxon>
        <taxon>Glomeromycetes</taxon>
        <taxon>Archaeosporales</taxon>
        <taxon>Ambisporaceae</taxon>
        <taxon>Ambispora</taxon>
    </lineage>
</organism>
<evidence type="ECO:0000313" key="2">
    <source>
        <dbReference type="Proteomes" id="UP000789831"/>
    </source>
</evidence>
<protein>
    <submittedName>
        <fullName evidence="1">1103_t:CDS:1</fullName>
    </submittedName>
</protein>
<name>A0A9N9EH43_9GLOM</name>
<comment type="caution">
    <text evidence="1">The sequence shown here is derived from an EMBL/GenBank/DDBJ whole genome shotgun (WGS) entry which is preliminary data.</text>
</comment>
<dbReference type="EMBL" id="CAJVPL010009844">
    <property type="protein sequence ID" value="CAG8679410.1"/>
    <property type="molecule type" value="Genomic_DNA"/>
</dbReference>
<feature type="non-terminal residue" evidence="1">
    <location>
        <position position="66"/>
    </location>
</feature>
<proteinExistence type="predicted"/>
<dbReference type="AlphaFoldDB" id="A0A9N9EH43"/>
<keyword evidence="2" id="KW-1185">Reference proteome</keyword>
<evidence type="ECO:0000313" key="1">
    <source>
        <dbReference type="EMBL" id="CAG8679410.1"/>
    </source>
</evidence>